<keyword evidence="4 14" id="KW-1003">Cell membrane</keyword>
<evidence type="ECO:0000256" key="11">
    <source>
        <dbReference type="ARBA" id="ARBA00023136"/>
    </source>
</evidence>
<evidence type="ECO:0000256" key="12">
    <source>
        <dbReference type="ARBA" id="ARBA00023139"/>
    </source>
</evidence>
<dbReference type="Pfam" id="PF00116">
    <property type="entry name" value="COX2"/>
    <property type="match status" value="1"/>
</dbReference>
<keyword evidence="6 15" id="KW-0812">Transmembrane</keyword>
<keyword evidence="13" id="KW-0449">Lipoprotein</keyword>
<evidence type="ECO:0000256" key="5">
    <source>
        <dbReference type="ARBA" id="ARBA00022660"/>
    </source>
</evidence>
<dbReference type="RefSeq" id="WP_211910690.1">
    <property type="nucleotide sequence ID" value="NZ_CP036498.1"/>
</dbReference>
<organism evidence="18 19">
    <name type="scientific">Tardiphaga alba</name>
    <dbReference type="NCBI Taxonomy" id="340268"/>
    <lineage>
        <taxon>Bacteria</taxon>
        <taxon>Pseudomonadati</taxon>
        <taxon>Pseudomonadota</taxon>
        <taxon>Alphaproteobacteria</taxon>
        <taxon>Hyphomicrobiales</taxon>
        <taxon>Nitrobacteraceae</taxon>
        <taxon>Tardiphaga</taxon>
    </lineage>
</organism>
<dbReference type="EMBL" id="CP036498">
    <property type="protein sequence ID" value="QUS41958.1"/>
    <property type="molecule type" value="Genomic_DNA"/>
</dbReference>
<name>A0ABX8AHT8_9BRAD</name>
<dbReference type="InterPro" id="IPR011759">
    <property type="entry name" value="Cyt_c_oxidase_su2_TM_dom"/>
</dbReference>
<dbReference type="NCBIfam" id="TIGR01433">
    <property type="entry name" value="CyoA"/>
    <property type="match status" value="1"/>
</dbReference>
<dbReference type="InterPro" id="IPR036257">
    <property type="entry name" value="Cyt_c_oxidase_su2_TM_sf"/>
</dbReference>
<dbReference type="Gene3D" id="1.10.287.90">
    <property type="match status" value="1"/>
</dbReference>
<dbReference type="Pfam" id="PF06481">
    <property type="entry name" value="COX_ARM"/>
    <property type="match status" value="1"/>
</dbReference>
<keyword evidence="10 14" id="KW-0560">Oxidoreductase</keyword>
<evidence type="ECO:0000256" key="3">
    <source>
        <dbReference type="ARBA" id="ARBA00022448"/>
    </source>
</evidence>
<evidence type="ECO:0000256" key="15">
    <source>
        <dbReference type="SAM" id="Phobius"/>
    </source>
</evidence>
<keyword evidence="19" id="KW-1185">Reference proteome</keyword>
<accession>A0ABX8AHT8</accession>
<dbReference type="PROSITE" id="PS50857">
    <property type="entry name" value="COX2_CUA"/>
    <property type="match status" value="1"/>
</dbReference>
<keyword evidence="11 14" id="KW-0472">Membrane</keyword>
<dbReference type="InterPro" id="IPR002429">
    <property type="entry name" value="CcO_II-like_C"/>
</dbReference>
<evidence type="ECO:0000256" key="1">
    <source>
        <dbReference type="ARBA" id="ARBA00004651"/>
    </source>
</evidence>
<dbReference type="InterPro" id="IPR006333">
    <property type="entry name" value="Cyt_o_ubiquinol_oxidase_su2"/>
</dbReference>
<reference evidence="18 19" key="1">
    <citation type="submission" date="2019-02" db="EMBL/GenBank/DDBJ databases">
        <title>Emended description of the genus Rhodopseudomonas and description of Rhodopseudomonas albus sp. nov., a non-phototrophic, heavy-metal-tolerant bacterium isolated from garden soil.</title>
        <authorList>
            <person name="Bao Z."/>
            <person name="Cao W.W."/>
            <person name="Sato Y."/>
            <person name="Nishizawa T."/>
            <person name="Zhao J."/>
            <person name="Guo Y."/>
            <person name="Ohta H."/>
        </authorList>
    </citation>
    <scope>NUCLEOTIDE SEQUENCE [LARGE SCALE GENOMIC DNA]</scope>
    <source>
        <strain evidence="18 19">SK50-23</strain>
    </source>
</reference>
<evidence type="ECO:0000256" key="14">
    <source>
        <dbReference type="PIRNR" id="PIRNR000292"/>
    </source>
</evidence>
<dbReference type="PROSITE" id="PS51257">
    <property type="entry name" value="PROKAR_LIPOPROTEIN"/>
    <property type="match status" value="1"/>
</dbReference>
<dbReference type="InterPro" id="IPR010514">
    <property type="entry name" value="COX_ARM"/>
</dbReference>
<evidence type="ECO:0000256" key="6">
    <source>
        <dbReference type="ARBA" id="ARBA00022692"/>
    </source>
</evidence>
<dbReference type="CDD" id="cd04212">
    <property type="entry name" value="CuRO_UO_II"/>
    <property type="match status" value="1"/>
</dbReference>
<dbReference type="Gene3D" id="2.60.40.420">
    <property type="entry name" value="Cupredoxins - blue copper proteins"/>
    <property type="match status" value="1"/>
</dbReference>
<keyword evidence="9 15" id="KW-1133">Transmembrane helix</keyword>
<dbReference type="InterPro" id="IPR008972">
    <property type="entry name" value="Cupredoxin"/>
</dbReference>
<comment type="similarity">
    <text evidence="2 14">Belongs to the cytochrome c oxidase subunit 2 family.</text>
</comment>
<evidence type="ECO:0000256" key="2">
    <source>
        <dbReference type="ARBA" id="ARBA00007866"/>
    </source>
</evidence>
<feature type="domain" description="Cytochrome oxidase subunit II copper A binding" evidence="16">
    <location>
        <begin position="118"/>
        <end position="230"/>
    </location>
</feature>
<dbReference type="PANTHER" id="PTHR22888:SF18">
    <property type="entry name" value="CYTOCHROME BO(3) UBIQUINOL OXIDASE SUBUNIT 2"/>
    <property type="match status" value="1"/>
</dbReference>
<keyword evidence="12" id="KW-0564">Palmitate</keyword>
<dbReference type="InterPro" id="IPR045187">
    <property type="entry name" value="CcO_II"/>
</dbReference>
<dbReference type="SUPFAM" id="SSF49503">
    <property type="entry name" value="Cupredoxins"/>
    <property type="match status" value="1"/>
</dbReference>
<evidence type="ECO:0000259" key="17">
    <source>
        <dbReference type="PROSITE" id="PS50999"/>
    </source>
</evidence>
<keyword evidence="8 14" id="KW-0249">Electron transport</keyword>
<dbReference type="InterPro" id="IPR034227">
    <property type="entry name" value="CuRO_UO_II"/>
</dbReference>
<dbReference type="SUPFAM" id="SSF81464">
    <property type="entry name" value="Cytochrome c oxidase subunit II-like, transmembrane region"/>
    <property type="match status" value="1"/>
</dbReference>
<dbReference type="Proteomes" id="UP000682843">
    <property type="component" value="Chromosome"/>
</dbReference>
<keyword evidence="3 14" id="KW-0813">Transport</keyword>
<proteinExistence type="inferred from homology"/>
<dbReference type="PROSITE" id="PS50999">
    <property type="entry name" value="COX2_TM"/>
    <property type="match status" value="1"/>
</dbReference>
<feature type="transmembrane region" description="Helical" evidence="15">
    <location>
        <begin position="38"/>
        <end position="63"/>
    </location>
</feature>
<evidence type="ECO:0000256" key="8">
    <source>
        <dbReference type="ARBA" id="ARBA00022982"/>
    </source>
</evidence>
<protein>
    <recommendedName>
        <fullName evidence="14">Ubiquinol oxidase subunit 2</fullName>
    </recommendedName>
</protein>
<keyword evidence="5 14" id="KW-0679">Respiratory chain</keyword>
<evidence type="ECO:0000256" key="13">
    <source>
        <dbReference type="ARBA" id="ARBA00023288"/>
    </source>
</evidence>
<evidence type="ECO:0000256" key="7">
    <source>
        <dbReference type="ARBA" id="ARBA00022729"/>
    </source>
</evidence>
<evidence type="ECO:0000259" key="16">
    <source>
        <dbReference type="PROSITE" id="PS50857"/>
    </source>
</evidence>
<feature type="transmembrane region" description="Helical" evidence="15">
    <location>
        <begin position="84"/>
        <end position="105"/>
    </location>
</feature>
<dbReference type="PANTHER" id="PTHR22888">
    <property type="entry name" value="CYTOCHROME C OXIDASE, SUBUNIT II"/>
    <property type="match status" value="1"/>
</dbReference>
<keyword evidence="7" id="KW-0732">Signal</keyword>
<feature type="domain" description="Cytochrome oxidase subunit II transmembrane region profile" evidence="17">
    <location>
        <begin position="15"/>
        <end position="112"/>
    </location>
</feature>
<dbReference type="PIRSF" id="PIRSF000292">
    <property type="entry name" value="Ubi_od_II"/>
    <property type="match status" value="1"/>
</dbReference>
<evidence type="ECO:0000256" key="4">
    <source>
        <dbReference type="ARBA" id="ARBA00022475"/>
    </source>
</evidence>
<gene>
    <name evidence="18" type="primary">cyoA</name>
    <name evidence="18" type="ORF">RPMA_26310</name>
</gene>
<evidence type="ECO:0000256" key="9">
    <source>
        <dbReference type="ARBA" id="ARBA00022989"/>
    </source>
</evidence>
<sequence length="292" mass="31898">MRYGLLACLLTSATLLSGCTEGVLDPKGPIAMAELKILINALGIMLAIVIPVIVAIVSFAIWFRATNERARYRPDFIYSGRLELLVWSIPAMTVLLVGGVAWIGAHELDPPKAIDAGVKPVHVQVVSLDWKWLFIYPEQGIASVNRLVVPVDAPIRFELTSSGVMNSFFVPQLGSQIYTMSGMTTHLYLKADQVGSYPGFSAMFSGDGFSDMRFNVDAVTDDRFAQWVRQARDTGAVLDRQSYAELVKPSIAVTPRSYRSVASDLFGSIVDAAMATQQAGQDVCLTSQRAER</sequence>
<evidence type="ECO:0000313" key="19">
    <source>
        <dbReference type="Proteomes" id="UP000682843"/>
    </source>
</evidence>
<comment type="subcellular location">
    <subcellularLocation>
        <location evidence="1">Cell membrane</location>
        <topology evidence="1">Multi-pass membrane protein</topology>
    </subcellularLocation>
</comment>
<evidence type="ECO:0000256" key="10">
    <source>
        <dbReference type="ARBA" id="ARBA00023002"/>
    </source>
</evidence>
<evidence type="ECO:0000313" key="18">
    <source>
        <dbReference type="EMBL" id="QUS41958.1"/>
    </source>
</evidence>